<dbReference type="RefSeq" id="XP_008612480.1">
    <property type="nucleotide sequence ID" value="XM_008614258.1"/>
</dbReference>
<dbReference type="Pfam" id="PF22600">
    <property type="entry name" value="MTPAP-like_central"/>
    <property type="match status" value="1"/>
</dbReference>
<dbReference type="OMA" id="RNCYRIS"/>
<dbReference type="Gene3D" id="3.30.460.10">
    <property type="entry name" value="Beta Polymerase, domain 2"/>
    <property type="match status" value="1"/>
</dbReference>
<proteinExistence type="predicted"/>
<feature type="compositionally biased region" description="Basic residues" evidence="1">
    <location>
        <begin position="9"/>
        <end position="26"/>
    </location>
</feature>
<protein>
    <recommendedName>
        <fullName evidence="2">Poly(A) RNA polymerase mitochondrial-like central palm domain-containing protein</fullName>
    </recommendedName>
</protein>
<sequence length="646" mass="72102">MENDEPKPKARGHSGPRKRRPKNRNKKKDDDGEVAISSPAPAVVVRPEEAPASPTRSKLCASAKPFSPTMSPPLRPANGSPRRQSVSPPPSLEVEAATRAYWVQWAIEAAENERARRLGLLAEIQLAEDVERLRRQSWAMQAIEAEQQSRTANMFLEAMQNTAWFQATISPSFLDYEVVCPHSWFGCSYSCMLRHVEEHLRDCPYRQVPDTTVAEPMDLDSYDIVCPNAILGCKAVCSRDAVAEHLLVCSVVRSPEAEYEERMNKREHVIQASEDERLRRMHETKPWPLSELQRLYTEQAGALQMRLHSEIVAFADYTASPVDATAVACVLTHLGSIAQLVWPNVCVEPYGSFATQLNGPSSDVDVVIGYFGDAPVPPVPPFDVQVLADVLINHGSERIVFTSIQAIPHAAIPLVKVLVELHSEDVDHVIRVPLDITFWKLHHYGLASAALSRQLCAELPGLREVTLVLKYFLSKRGMNDVYRGGLSSYGLLLMVVHVMLLNEPKAEAAPDESDAEVQRSILLWQEARGVQIGRAITSRVRCEAASPNLGKLFMDVLQYYGNDFQPEVDVVTVLSWIDQSEPWTTLYIQDPLHAPNNVGRNCYRISHILRGFNDALNYLTSLIVRGNDHKYASILDHILNGPIAPP</sequence>
<name>T0RP12_SAPDV</name>
<dbReference type="EMBL" id="JH767156">
    <property type="protein sequence ID" value="EQC34168.1"/>
    <property type="molecule type" value="Genomic_DNA"/>
</dbReference>
<dbReference type="Proteomes" id="UP000030762">
    <property type="component" value="Unassembled WGS sequence"/>
</dbReference>
<feature type="region of interest" description="Disordered" evidence="1">
    <location>
        <begin position="1"/>
        <end position="91"/>
    </location>
</feature>
<dbReference type="GO" id="GO:0031499">
    <property type="term" value="C:TRAMP complex"/>
    <property type="evidence" value="ECO:0007669"/>
    <property type="project" value="TreeGrafter"/>
</dbReference>
<evidence type="ECO:0000313" key="4">
    <source>
        <dbReference type="Proteomes" id="UP000030762"/>
    </source>
</evidence>
<dbReference type="InterPro" id="IPR045862">
    <property type="entry name" value="Trf4-like"/>
</dbReference>
<dbReference type="GeneID" id="19949103"/>
<dbReference type="AlphaFoldDB" id="T0RP12"/>
<dbReference type="InterPro" id="IPR043519">
    <property type="entry name" value="NT_sf"/>
</dbReference>
<organism evidence="3 4">
    <name type="scientific">Saprolegnia diclina (strain VS20)</name>
    <dbReference type="NCBI Taxonomy" id="1156394"/>
    <lineage>
        <taxon>Eukaryota</taxon>
        <taxon>Sar</taxon>
        <taxon>Stramenopiles</taxon>
        <taxon>Oomycota</taxon>
        <taxon>Saprolegniomycetes</taxon>
        <taxon>Saprolegniales</taxon>
        <taxon>Saprolegniaceae</taxon>
        <taxon>Saprolegnia</taxon>
    </lineage>
</organism>
<gene>
    <name evidence="3" type="ORF">SDRG_08376</name>
</gene>
<dbReference type="VEuPathDB" id="FungiDB:SDRG_08376"/>
<dbReference type="SUPFAM" id="SSF81631">
    <property type="entry name" value="PAP/OAS1 substrate-binding domain"/>
    <property type="match status" value="1"/>
</dbReference>
<dbReference type="PANTHER" id="PTHR23092:SF15">
    <property type="entry name" value="INACTIVE NON-CANONICAL POLY(A) RNA POLYMERASE PROTEIN TRF4-2-RELATED"/>
    <property type="match status" value="1"/>
</dbReference>
<dbReference type="InParanoid" id="T0RP12"/>
<dbReference type="CDD" id="cd05402">
    <property type="entry name" value="NT_PAP_TUTase"/>
    <property type="match status" value="1"/>
</dbReference>
<dbReference type="GO" id="GO:0043634">
    <property type="term" value="P:polyadenylation-dependent ncRNA catabolic process"/>
    <property type="evidence" value="ECO:0007669"/>
    <property type="project" value="TreeGrafter"/>
</dbReference>
<reference evidence="3 4" key="1">
    <citation type="submission" date="2012-04" db="EMBL/GenBank/DDBJ databases">
        <title>The Genome Sequence of Saprolegnia declina VS20.</title>
        <authorList>
            <consortium name="The Broad Institute Genome Sequencing Platform"/>
            <person name="Russ C."/>
            <person name="Nusbaum C."/>
            <person name="Tyler B."/>
            <person name="van West P."/>
            <person name="Dieguez-Uribeondo J."/>
            <person name="de Bruijn I."/>
            <person name="Tripathy S."/>
            <person name="Jiang R."/>
            <person name="Young S.K."/>
            <person name="Zeng Q."/>
            <person name="Gargeya S."/>
            <person name="Fitzgerald M."/>
            <person name="Haas B."/>
            <person name="Abouelleil A."/>
            <person name="Alvarado L."/>
            <person name="Arachchi H.M."/>
            <person name="Berlin A."/>
            <person name="Chapman S.B."/>
            <person name="Goldberg J."/>
            <person name="Griggs A."/>
            <person name="Gujja S."/>
            <person name="Hansen M."/>
            <person name="Howarth C."/>
            <person name="Imamovic A."/>
            <person name="Larimer J."/>
            <person name="McCowen C."/>
            <person name="Montmayeur A."/>
            <person name="Murphy C."/>
            <person name="Neiman D."/>
            <person name="Pearson M."/>
            <person name="Priest M."/>
            <person name="Roberts A."/>
            <person name="Saif S."/>
            <person name="Shea T."/>
            <person name="Sisk P."/>
            <person name="Sykes S."/>
            <person name="Wortman J."/>
            <person name="Nusbaum C."/>
            <person name="Birren B."/>
        </authorList>
    </citation>
    <scope>NUCLEOTIDE SEQUENCE [LARGE SCALE GENOMIC DNA]</scope>
    <source>
        <strain evidence="3 4">VS20</strain>
    </source>
</reference>
<dbReference type="eggNOG" id="KOG1906">
    <property type="taxonomic scope" value="Eukaryota"/>
</dbReference>
<evidence type="ECO:0000256" key="1">
    <source>
        <dbReference type="SAM" id="MobiDB-lite"/>
    </source>
</evidence>
<dbReference type="GO" id="GO:0003729">
    <property type="term" value="F:mRNA binding"/>
    <property type="evidence" value="ECO:0007669"/>
    <property type="project" value="TreeGrafter"/>
</dbReference>
<dbReference type="Gene3D" id="1.10.1410.10">
    <property type="match status" value="2"/>
</dbReference>
<dbReference type="GO" id="GO:1990817">
    <property type="term" value="F:poly(A) RNA polymerase activity"/>
    <property type="evidence" value="ECO:0007669"/>
    <property type="project" value="InterPro"/>
</dbReference>
<feature type="domain" description="Poly(A) RNA polymerase mitochondrial-like central palm" evidence="2">
    <location>
        <begin position="330"/>
        <end position="422"/>
    </location>
</feature>
<dbReference type="GO" id="GO:0031123">
    <property type="term" value="P:RNA 3'-end processing"/>
    <property type="evidence" value="ECO:0007669"/>
    <property type="project" value="TreeGrafter"/>
</dbReference>
<accession>T0RP12</accession>
<dbReference type="PANTHER" id="PTHR23092">
    <property type="entry name" value="POLY(A) RNA POLYMERASE"/>
    <property type="match status" value="1"/>
</dbReference>
<dbReference type="OrthoDB" id="273917at2759"/>
<keyword evidence="4" id="KW-1185">Reference proteome</keyword>
<dbReference type="GO" id="GO:0005730">
    <property type="term" value="C:nucleolus"/>
    <property type="evidence" value="ECO:0007669"/>
    <property type="project" value="TreeGrafter"/>
</dbReference>
<dbReference type="InterPro" id="IPR054708">
    <property type="entry name" value="MTPAP-like_central"/>
</dbReference>
<evidence type="ECO:0000313" key="3">
    <source>
        <dbReference type="EMBL" id="EQC34168.1"/>
    </source>
</evidence>
<dbReference type="STRING" id="1156394.T0RP12"/>
<evidence type="ECO:0000259" key="2">
    <source>
        <dbReference type="Pfam" id="PF22600"/>
    </source>
</evidence>
<dbReference type="SUPFAM" id="SSF81301">
    <property type="entry name" value="Nucleotidyltransferase"/>
    <property type="match status" value="1"/>
</dbReference>
<feature type="compositionally biased region" description="Low complexity" evidence="1">
    <location>
        <begin position="34"/>
        <end position="54"/>
    </location>
</feature>